<evidence type="ECO:0000313" key="2">
    <source>
        <dbReference type="EMBL" id="ACS81659.1"/>
    </source>
</evidence>
<reference evidence="2 3" key="1">
    <citation type="submission" date="2009-06" db="EMBL/GenBank/DDBJ databases">
        <title>Complete sequence of Desulfovibrio salexigens DSM 2638.</title>
        <authorList>
            <consortium name="US DOE Joint Genome Institute"/>
            <person name="Lucas S."/>
            <person name="Copeland A."/>
            <person name="Lapidus A."/>
            <person name="Glavina del Rio T."/>
            <person name="Tice H."/>
            <person name="Bruce D."/>
            <person name="Goodwin L."/>
            <person name="Pitluck S."/>
            <person name="Munk A.C."/>
            <person name="Brettin T."/>
            <person name="Detter J.C."/>
            <person name="Han C."/>
            <person name="Tapia R."/>
            <person name="Larimer F."/>
            <person name="Land M."/>
            <person name="Hauser L."/>
            <person name="Kyrpides N."/>
            <person name="Anderson I."/>
            <person name="Wall J.D."/>
            <person name="Arkin A.P."/>
            <person name="Dehal P."/>
            <person name="Chivian D."/>
            <person name="Giles B."/>
            <person name="Hazen T.C."/>
        </authorList>
    </citation>
    <scope>NUCLEOTIDE SEQUENCE [LARGE SCALE GENOMIC DNA]</scope>
    <source>
        <strain evidence="3">ATCC 14822 / DSM 2638 / NCIMB 8403 / VKM B-1763</strain>
    </source>
</reference>
<organism evidence="2 3">
    <name type="scientific">Maridesulfovibrio salexigens (strain ATCC 14822 / DSM 2638 / NCIMB 8403 / VKM B-1763)</name>
    <name type="common">Desulfovibrio salexigens</name>
    <dbReference type="NCBI Taxonomy" id="526222"/>
    <lineage>
        <taxon>Bacteria</taxon>
        <taxon>Pseudomonadati</taxon>
        <taxon>Thermodesulfobacteriota</taxon>
        <taxon>Desulfovibrionia</taxon>
        <taxon>Desulfovibrionales</taxon>
        <taxon>Desulfovibrionaceae</taxon>
        <taxon>Maridesulfovibrio</taxon>
    </lineage>
</organism>
<proteinExistence type="predicted"/>
<accession>C6BTH8</accession>
<feature type="transmembrane region" description="Helical" evidence="1">
    <location>
        <begin position="294"/>
        <end position="312"/>
    </location>
</feature>
<feature type="transmembrane region" description="Helical" evidence="1">
    <location>
        <begin position="110"/>
        <end position="130"/>
    </location>
</feature>
<dbReference type="EMBL" id="CP001649">
    <property type="protein sequence ID" value="ACS81659.1"/>
    <property type="molecule type" value="Genomic_DNA"/>
</dbReference>
<gene>
    <name evidence="2" type="ordered locus">Desal_3613</name>
</gene>
<protein>
    <recommendedName>
        <fullName evidence="4">Glucosyl transferase GtrII</fullName>
    </recommendedName>
</protein>
<feature type="transmembrane region" description="Helical" evidence="1">
    <location>
        <begin position="208"/>
        <end position="229"/>
    </location>
</feature>
<keyword evidence="1" id="KW-1133">Transmembrane helix</keyword>
<feature type="transmembrane region" description="Helical" evidence="1">
    <location>
        <begin position="136"/>
        <end position="152"/>
    </location>
</feature>
<dbReference type="STRING" id="526222.Desal_3613"/>
<keyword evidence="1" id="KW-0812">Transmembrane</keyword>
<dbReference type="AlphaFoldDB" id="C6BTH8"/>
<dbReference type="HOGENOM" id="CLU_450360_0_0_7"/>
<keyword evidence="3" id="KW-1185">Reference proteome</keyword>
<feature type="transmembrane region" description="Helical" evidence="1">
    <location>
        <begin position="262"/>
        <end position="282"/>
    </location>
</feature>
<evidence type="ECO:0008006" key="4">
    <source>
        <dbReference type="Google" id="ProtNLM"/>
    </source>
</evidence>
<feature type="transmembrane region" description="Helical" evidence="1">
    <location>
        <begin position="428"/>
        <end position="448"/>
    </location>
</feature>
<dbReference type="RefSeq" id="WP_015853475.1">
    <property type="nucleotide sequence ID" value="NC_012881.1"/>
</dbReference>
<feature type="transmembrane region" description="Helical" evidence="1">
    <location>
        <begin position="376"/>
        <end position="399"/>
    </location>
</feature>
<feature type="transmembrane region" description="Helical" evidence="1">
    <location>
        <begin position="76"/>
        <end position="98"/>
    </location>
</feature>
<sequence>MNFLKKYNLILLSLFFLLLCCAMSFVSYQHYFDLSDEGLAAYLSLAGKNLITNQQWYYISNLYGTIFGQNLLSYRVLLFIKFIVESILICCGVFFYYNDGSQRLDTSIKTKITLFSAVLCAQLSLVLYAIPSYNSYAGFAAYMWATSFLIYLSRNKSFWLYFGVSALNMCAVALAFMSKAPTGMAFVLGGIILFPCCYYFINGKKGIVPSSACSVLGVTAGCVVYYLLIRADLDAVVSSYKATGGSGIYYLPKVLMRHVRDLVNSAFYLCLFCIPILAGLFYAEHSEKKYKNNVVLLLIVVGLSAVYFFSVSEVRLFPEFVYSKTVFGLPINKIISTTIDHPRAKVMLYMCALCFSVFVYRFKCAGRIDQSLRKEIVLFVVVFFATLGMSAGTTLHLAFHMHNTAGLIAIVCVVLFLVCTGVGKRVKLFLGINVFFCATLCVASQYSYNFKEYYRAPPLEEQTSLSNESVFLKGILIDDERAELIDRMQDGLLSVGFDFSHDKIFIYPVSPGLPAAVGAKAYGSLWASEQTVDYTCRTFKSETISLNERVYILRGGDLFLPIRECLEMHVQKSENFVEIDLGNYNNSREGKRLNYYLEGPYLPISK</sequence>
<name>C6BTH8_MARSD</name>
<feature type="transmembrane region" description="Helical" evidence="1">
    <location>
        <begin position="405"/>
        <end position="423"/>
    </location>
</feature>
<dbReference type="Proteomes" id="UP000002601">
    <property type="component" value="Chromosome"/>
</dbReference>
<feature type="transmembrane region" description="Helical" evidence="1">
    <location>
        <begin position="159"/>
        <end position="177"/>
    </location>
</feature>
<feature type="transmembrane region" description="Helical" evidence="1">
    <location>
        <begin position="183"/>
        <end position="201"/>
    </location>
</feature>
<feature type="transmembrane region" description="Helical" evidence="1">
    <location>
        <begin position="346"/>
        <end position="364"/>
    </location>
</feature>
<evidence type="ECO:0000313" key="3">
    <source>
        <dbReference type="Proteomes" id="UP000002601"/>
    </source>
</evidence>
<evidence type="ECO:0000256" key="1">
    <source>
        <dbReference type="SAM" id="Phobius"/>
    </source>
</evidence>
<dbReference type="KEGG" id="dsa:Desal_3613"/>
<keyword evidence="1" id="KW-0472">Membrane</keyword>
<dbReference type="OrthoDB" id="9817219at2"/>